<name>A0A132A437_SARSC</name>
<accession>A0A132A437</accession>
<protein>
    <submittedName>
        <fullName evidence="2">Uncharacterized protein</fullName>
    </submittedName>
</protein>
<feature type="region of interest" description="Disordered" evidence="1">
    <location>
        <begin position="60"/>
        <end position="82"/>
    </location>
</feature>
<dbReference type="EMBL" id="JXLN01010456">
    <property type="protein sequence ID" value="KPM05746.1"/>
    <property type="molecule type" value="Genomic_DNA"/>
</dbReference>
<reference evidence="2 3" key="1">
    <citation type="journal article" date="2015" name="Parasit. Vectors">
        <title>Draft genome of the scabies mite.</title>
        <authorList>
            <person name="Rider S.D.Jr."/>
            <person name="Morgan M.S."/>
            <person name="Arlian L.G."/>
        </authorList>
    </citation>
    <scope>NUCLEOTIDE SEQUENCE [LARGE SCALE GENOMIC DNA]</scope>
    <source>
        <strain evidence="2">Arlian Lab</strain>
    </source>
</reference>
<proteinExistence type="predicted"/>
<evidence type="ECO:0000256" key="1">
    <source>
        <dbReference type="SAM" id="MobiDB-lite"/>
    </source>
</evidence>
<sequence length="82" mass="9436">MQTDPILIEDDDDDDQIGLGKESSSKINIGNQDDEVEFTRNKLPDSQNINLMTDCSKLFQNNRNNDRNDDGDDDWEFDAPRD</sequence>
<organism evidence="2 3">
    <name type="scientific">Sarcoptes scabiei</name>
    <name type="common">Itch mite</name>
    <name type="synonym">Acarus scabiei</name>
    <dbReference type="NCBI Taxonomy" id="52283"/>
    <lineage>
        <taxon>Eukaryota</taxon>
        <taxon>Metazoa</taxon>
        <taxon>Ecdysozoa</taxon>
        <taxon>Arthropoda</taxon>
        <taxon>Chelicerata</taxon>
        <taxon>Arachnida</taxon>
        <taxon>Acari</taxon>
        <taxon>Acariformes</taxon>
        <taxon>Sarcoptiformes</taxon>
        <taxon>Astigmata</taxon>
        <taxon>Psoroptidia</taxon>
        <taxon>Sarcoptoidea</taxon>
        <taxon>Sarcoptidae</taxon>
        <taxon>Sarcoptinae</taxon>
        <taxon>Sarcoptes</taxon>
    </lineage>
</organism>
<comment type="caution">
    <text evidence="2">The sequence shown here is derived from an EMBL/GenBank/DDBJ whole genome shotgun (WGS) entry which is preliminary data.</text>
</comment>
<feature type="region of interest" description="Disordered" evidence="1">
    <location>
        <begin position="1"/>
        <end position="33"/>
    </location>
</feature>
<gene>
    <name evidence="2" type="ORF">QR98_0042150</name>
</gene>
<feature type="compositionally biased region" description="Acidic residues" evidence="1">
    <location>
        <begin position="69"/>
        <end position="82"/>
    </location>
</feature>
<evidence type="ECO:0000313" key="2">
    <source>
        <dbReference type="EMBL" id="KPM05746.1"/>
    </source>
</evidence>
<dbReference type="Proteomes" id="UP000616769">
    <property type="component" value="Unassembled WGS sequence"/>
</dbReference>
<feature type="compositionally biased region" description="Acidic residues" evidence="1">
    <location>
        <begin position="7"/>
        <end position="16"/>
    </location>
</feature>
<dbReference type="VEuPathDB" id="VectorBase:SSCA003801"/>
<dbReference type="AlphaFoldDB" id="A0A132A437"/>
<evidence type="ECO:0000313" key="3">
    <source>
        <dbReference type="Proteomes" id="UP000616769"/>
    </source>
</evidence>